<organism evidence="2 3">
    <name type="scientific">Chironomus riparius</name>
    <dbReference type="NCBI Taxonomy" id="315576"/>
    <lineage>
        <taxon>Eukaryota</taxon>
        <taxon>Metazoa</taxon>
        <taxon>Ecdysozoa</taxon>
        <taxon>Arthropoda</taxon>
        <taxon>Hexapoda</taxon>
        <taxon>Insecta</taxon>
        <taxon>Pterygota</taxon>
        <taxon>Neoptera</taxon>
        <taxon>Endopterygota</taxon>
        <taxon>Diptera</taxon>
        <taxon>Nematocera</taxon>
        <taxon>Chironomoidea</taxon>
        <taxon>Chironomidae</taxon>
        <taxon>Chironominae</taxon>
        <taxon>Chironomus</taxon>
    </lineage>
</organism>
<dbReference type="InterPro" id="IPR001611">
    <property type="entry name" value="Leu-rich_rpt"/>
</dbReference>
<keyword evidence="3" id="KW-1185">Reference proteome</keyword>
<evidence type="ECO:0000256" key="1">
    <source>
        <dbReference type="SAM" id="SignalP"/>
    </source>
</evidence>
<dbReference type="SUPFAM" id="SSF52058">
    <property type="entry name" value="L domain-like"/>
    <property type="match status" value="1"/>
</dbReference>
<accession>A0A9P0J9P4</accession>
<evidence type="ECO:0000313" key="3">
    <source>
        <dbReference type="Proteomes" id="UP001153620"/>
    </source>
</evidence>
<sequence length="592" mass="66038">MLIAFFILTFCTFTTSTNLKCIFNNGTYSVLPNIYRCEVEIDPNIDDAAKAQITSTSGTHTIGRTKDDVVGLHAIHKTFKQFPRGLETTFKNIKSVYIAYSKLKEVTQSDLIPLPNLENLDLYGNEIEVVEPGLFDFNLELLLISFGGNNILHVDSNVFDNLTKLTHLWFHSVPCIDSYGITKRDSERVIKNLKGKCKDPEFSKLEALDSDTKLENELKTSKFSGCSYFKVKLGKLRNSSLISTTTLEPTSSKAALTSEIPKVKDSCTDCCSIDNISQKLDNFTSHQAEIEGSLRKIKSLIDQHDSKLSDVQNSQSNLKSLQSSLTDAVKEFGAEIKDLKASQDQIQSSLGSINSTENDIKDLITSNIKANENEINDVKNGINDVKNGINDVKNGINDVKSGINHANNDLNILKDATNPITDLTSSQIKIQSSLNNLTASQNTFLTALEDHKSILKSTKLSQDEATSNLIDMKATVSDIESAVNNVKITQNEVKTSLGKMRIAQNEIGASIQKIENSDEKFLKIDDKLESFEDKMSEKFEVMKHELAKSRHKMSVSIDEKLNGIEKRLLKKFEEVFDEKLSKIIEQKLKNVL</sequence>
<dbReference type="Proteomes" id="UP001153620">
    <property type="component" value="Chromosome 4"/>
</dbReference>
<keyword evidence="1" id="KW-0732">Signal</keyword>
<dbReference type="Gene3D" id="1.10.287.1490">
    <property type="match status" value="1"/>
</dbReference>
<feature type="chain" id="PRO_5040483642" evidence="1">
    <location>
        <begin position="17"/>
        <end position="592"/>
    </location>
</feature>
<dbReference type="Pfam" id="PF13855">
    <property type="entry name" value="LRR_8"/>
    <property type="match status" value="1"/>
</dbReference>
<dbReference type="EMBL" id="OU895880">
    <property type="protein sequence ID" value="CAH1734261.1"/>
    <property type="molecule type" value="Genomic_DNA"/>
</dbReference>
<reference evidence="2" key="2">
    <citation type="submission" date="2022-10" db="EMBL/GenBank/DDBJ databases">
        <authorList>
            <consortium name="ENA_rothamsted_submissions"/>
            <consortium name="culmorum"/>
            <person name="King R."/>
        </authorList>
    </citation>
    <scope>NUCLEOTIDE SEQUENCE</scope>
</reference>
<dbReference type="InterPro" id="IPR032675">
    <property type="entry name" value="LRR_dom_sf"/>
</dbReference>
<gene>
    <name evidence="2" type="ORF">CHIRRI_LOCUS13578</name>
</gene>
<proteinExistence type="predicted"/>
<reference evidence="2" key="1">
    <citation type="submission" date="2022-01" db="EMBL/GenBank/DDBJ databases">
        <authorList>
            <person name="King R."/>
        </authorList>
    </citation>
    <scope>NUCLEOTIDE SEQUENCE</scope>
</reference>
<protein>
    <submittedName>
        <fullName evidence="2">Uncharacterized protein</fullName>
    </submittedName>
</protein>
<feature type="signal peptide" evidence="1">
    <location>
        <begin position="1"/>
        <end position="16"/>
    </location>
</feature>
<evidence type="ECO:0000313" key="2">
    <source>
        <dbReference type="EMBL" id="CAH1734261.1"/>
    </source>
</evidence>
<name>A0A9P0J9P4_9DIPT</name>
<dbReference type="AlphaFoldDB" id="A0A9P0J9P4"/>
<dbReference type="Gene3D" id="3.80.10.10">
    <property type="entry name" value="Ribonuclease Inhibitor"/>
    <property type="match status" value="1"/>
</dbReference>